<sequence>MYGALGFEFKNNSFIGKNLSLSNINHAANYNYGIFENMR</sequence>
<reference evidence="1" key="1">
    <citation type="journal article" date="2021" name="Proc. Natl. Acad. Sci. U.S.A.">
        <title>A Catalog of Tens of Thousands of Viruses from Human Metagenomes Reveals Hidden Associations with Chronic Diseases.</title>
        <authorList>
            <person name="Tisza M.J."/>
            <person name="Buck C.B."/>
        </authorList>
    </citation>
    <scope>NUCLEOTIDE SEQUENCE</scope>
    <source>
        <strain evidence="1">CtxMM9</strain>
    </source>
</reference>
<protein>
    <submittedName>
        <fullName evidence="1">Uncharacterized protein</fullName>
    </submittedName>
</protein>
<dbReference type="EMBL" id="BK032759">
    <property type="protein sequence ID" value="DAF58927.1"/>
    <property type="molecule type" value="Genomic_DNA"/>
</dbReference>
<accession>A0A8S5T7I2</accession>
<name>A0A8S5T7I2_9CAUD</name>
<organism evidence="1">
    <name type="scientific">Siphoviridae sp. ctxMM9</name>
    <dbReference type="NCBI Taxonomy" id="2827973"/>
    <lineage>
        <taxon>Viruses</taxon>
        <taxon>Duplodnaviria</taxon>
        <taxon>Heunggongvirae</taxon>
        <taxon>Uroviricota</taxon>
        <taxon>Caudoviricetes</taxon>
    </lineage>
</organism>
<proteinExistence type="predicted"/>
<evidence type="ECO:0000313" key="1">
    <source>
        <dbReference type="EMBL" id="DAF58927.1"/>
    </source>
</evidence>